<evidence type="ECO:0000313" key="2">
    <source>
        <dbReference type="Proteomes" id="UP000694005"/>
    </source>
</evidence>
<evidence type="ECO:0000313" key="1">
    <source>
        <dbReference type="EMBL" id="CAG7870401.1"/>
    </source>
</evidence>
<dbReference type="EMBL" id="LS974622">
    <property type="protein sequence ID" value="CAG7870401.1"/>
    <property type="molecule type" value="Genomic_DNA"/>
</dbReference>
<proteinExistence type="predicted"/>
<name>A0A8D9D6Y2_BRACM</name>
<accession>A0A8D9D6Y2</accession>
<protein>
    <submittedName>
        <fullName evidence="1">Uncharacterized protein</fullName>
    </submittedName>
</protein>
<dbReference type="AlphaFoldDB" id="A0A8D9D6Y2"/>
<sequence>RSWLSVAVRQHRQDVHVTNWTSVAVCVCPCVSVSIHKTSVVVHQYTYQHFCPWTQHPGPSHGLFG</sequence>
<dbReference type="Proteomes" id="UP000694005">
    <property type="component" value="Chromosome A06"/>
</dbReference>
<reference evidence="1 2" key="1">
    <citation type="submission" date="2021-07" db="EMBL/GenBank/DDBJ databases">
        <authorList>
            <consortium name="Genoscope - CEA"/>
            <person name="William W."/>
        </authorList>
    </citation>
    <scope>NUCLEOTIDE SEQUENCE [LARGE SCALE GENOMIC DNA]</scope>
</reference>
<feature type="non-terminal residue" evidence="1">
    <location>
        <position position="65"/>
    </location>
</feature>
<organism evidence="1 2">
    <name type="scientific">Brassica campestris</name>
    <name type="common">Field mustard</name>
    <dbReference type="NCBI Taxonomy" id="3711"/>
    <lineage>
        <taxon>Eukaryota</taxon>
        <taxon>Viridiplantae</taxon>
        <taxon>Streptophyta</taxon>
        <taxon>Embryophyta</taxon>
        <taxon>Tracheophyta</taxon>
        <taxon>Spermatophyta</taxon>
        <taxon>Magnoliopsida</taxon>
        <taxon>eudicotyledons</taxon>
        <taxon>Gunneridae</taxon>
        <taxon>Pentapetalae</taxon>
        <taxon>rosids</taxon>
        <taxon>malvids</taxon>
        <taxon>Brassicales</taxon>
        <taxon>Brassicaceae</taxon>
        <taxon>Brassiceae</taxon>
        <taxon>Brassica</taxon>
    </lineage>
</organism>
<gene>
    <name evidence="1" type="ORF">BRAPAZ1V2_A06P26420.2</name>
</gene>
<dbReference type="Gramene" id="A06p26420.2_BraZ1">
    <property type="protein sequence ID" value="A06p26420.2_BraZ1.CDS"/>
    <property type="gene ID" value="A06g26420.2_BraZ1"/>
</dbReference>